<evidence type="ECO:0000259" key="1">
    <source>
        <dbReference type="Pfam" id="PF00857"/>
    </source>
</evidence>
<dbReference type="AlphaFoldDB" id="A0A9X2D361"/>
<organism evidence="2 3">
    <name type="scientific">Legionella maioricensis</name>
    <dbReference type="NCBI Taxonomy" id="2896528"/>
    <lineage>
        <taxon>Bacteria</taxon>
        <taxon>Pseudomonadati</taxon>
        <taxon>Pseudomonadota</taxon>
        <taxon>Gammaproteobacteria</taxon>
        <taxon>Legionellales</taxon>
        <taxon>Legionellaceae</taxon>
        <taxon>Legionella</taxon>
    </lineage>
</organism>
<keyword evidence="2" id="KW-0378">Hydrolase</keyword>
<dbReference type="Pfam" id="PF00857">
    <property type="entry name" value="Isochorismatase"/>
    <property type="match status" value="1"/>
</dbReference>
<dbReference type="CDD" id="cd01012">
    <property type="entry name" value="YcaC_related"/>
    <property type="match status" value="1"/>
</dbReference>
<feature type="domain" description="Isochorismatase-like" evidence="1">
    <location>
        <begin position="9"/>
        <end position="157"/>
    </location>
</feature>
<evidence type="ECO:0000313" key="2">
    <source>
        <dbReference type="EMBL" id="MCL9685603.1"/>
    </source>
</evidence>
<name>A0A9X2D361_9GAMM</name>
<evidence type="ECO:0000313" key="3">
    <source>
        <dbReference type="Proteomes" id="UP001139721"/>
    </source>
</evidence>
<dbReference type="InterPro" id="IPR000868">
    <property type="entry name" value="Isochorismatase-like_dom"/>
</dbReference>
<dbReference type="RefSeq" id="WP_250424481.1">
    <property type="nucleotide sequence ID" value="NZ_JAJKBJ010000031.1"/>
</dbReference>
<dbReference type="EMBL" id="JAJKBJ010000031">
    <property type="protein sequence ID" value="MCL9685603.1"/>
    <property type="molecule type" value="Genomic_DNA"/>
</dbReference>
<dbReference type="PANTHER" id="PTHR14119">
    <property type="entry name" value="HYDROLASE"/>
    <property type="match status" value="1"/>
</dbReference>
<dbReference type="SUPFAM" id="SSF52499">
    <property type="entry name" value="Isochorismatase-like hydrolases"/>
    <property type="match status" value="1"/>
</dbReference>
<proteinExistence type="predicted"/>
<dbReference type="InterPro" id="IPR036380">
    <property type="entry name" value="Isochorismatase-like_sf"/>
</dbReference>
<accession>A0A9X2D361</accession>
<dbReference type="PANTHER" id="PTHR14119:SF3">
    <property type="entry name" value="ISOCHORISMATASE DOMAIN-CONTAINING PROTEIN 2"/>
    <property type="match status" value="1"/>
</dbReference>
<sequence length="181" mass="20884">MLLNKEDSIVLLVDVQEKLTPAVLNCNEFIARCEWLLKLAHTMAVPIMVSEQYPKGLGSTIEQLRPYYEKKDCIEKVHFSCMQQPDYTSRLNEFNKNQLIVIGIEAHVCVLQTAMEMKGAGFEVYIVVDAVSSRSERDFKYALKRMKQEGIHLITAEMVFFEWLRKAGTPEFKALSKEFLQ</sequence>
<gene>
    <name evidence="2" type="ORF">LOX96_15995</name>
</gene>
<dbReference type="Gene3D" id="3.40.50.850">
    <property type="entry name" value="Isochorismatase-like"/>
    <property type="match status" value="1"/>
</dbReference>
<dbReference type="Proteomes" id="UP001139721">
    <property type="component" value="Unassembled WGS sequence"/>
</dbReference>
<dbReference type="InterPro" id="IPR050993">
    <property type="entry name" value="Isochorismatase_domain"/>
</dbReference>
<protein>
    <submittedName>
        <fullName evidence="2">Hydrolase</fullName>
    </submittedName>
</protein>
<dbReference type="GO" id="GO:0016787">
    <property type="term" value="F:hydrolase activity"/>
    <property type="evidence" value="ECO:0007669"/>
    <property type="project" value="UniProtKB-KW"/>
</dbReference>
<keyword evidence="3" id="KW-1185">Reference proteome</keyword>
<comment type="caution">
    <text evidence="2">The sequence shown here is derived from an EMBL/GenBank/DDBJ whole genome shotgun (WGS) entry which is preliminary data.</text>
</comment>
<reference evidence="2" key="1">
    <citation type="submission" date="2021-11" db="EMBL/GenBank/DDBJ databases">
        <title>Legionella maioricencis sp. nov., a new species isolated from hot water samples in Mallorca.</title>
        <authorList>
            <person name="Crespi S."/>
            <person name="Drasar V."/>
            <person name="Salva-Serra F."/>
            <person name="Jaen-Luchoro D."/>
            <person name="Pineiro-Iglesias B."/>
            <person name="Aliaga F."/>
            <person name="Fernandez-Juarez V."/>
            <person name="Coll G."/>
            <person name="Moore E.R.B."/>
            <person name="Bennasar-Figueras A."/>
        </authorList>
    </citation>
    <scope>NUCLEOTIDE SEQUENCE</scope>
    <source>
        <strain evidence="2">HCPI-6</strain>
    </source>
</reference>